<feature type="compositionally biased region" description="Acidic residues" evidence="1">
    <location>
        <begin position="136"/>
        <end position="158"/>
    </location>
</feature>
<evidence type="ECO:0000313" key="4">
    <source>
        <dbReference type="Proteomes" id="UP000738349"/>
    </source>
</evidence>
<dbReference type="OrthoDB" id="5345392at2759"/>
<dbReference type="PANTHER" id="PTHR28159">
    <property type="entry name" value="TRAFFICKING PROTEIN PARTICLE COMPLEX II-SPECIFIC SUBUNIT 65"/>
    <property type="match status" value="1"/>
</dbReference>
<dbReference type="Pfam" id="PF12735">
    <property type="entry name" value="IgD3_Trs65"/>
    <property type="match status" value="1"/>
</dbReference>
<dbReference type="GO" id="GO:1990071">
    <property type="term" value="C:TRAPPII protein complex"/>
    <property type="evidence" value="ECO:0007669"/>
    <property type="project" value="InterPro"/>
</dbReference>
<dbReference type="GO" id="GO:0006891">
    <property type="term" value="P:intra-Golgi vesicle-mediated transport"/>
    <property type="evidence" value="ECO:0007669"/>
    <property type="project" value="InterPro"/>
</dbReference>
<dbReference type="InterPro" id="IPR055420">
    <property type="entry name" value="IgD3_Trs65"/>
</dbReference>
<dbReference type="InterPro" id="IPR024662">
    <property type="entry name" value="Trs65"/>
</dbReference>
<evidence type="ECO:0000259" key="2">
    <source>
        <dbReference type="Pfam" id="PF12735"/>
    </source>
</evidence>
<dbReference type="GO" id="GO:0005802">
    <property type="term" value="C:trans-Golgi network"/>
    <property type="evidence" value="ECO:0007669"/>
    <property type="project" value="TreeGrafter"/>
</dbReference>
<accession>A0A9P9JLM2</accession>
<dbReference type="PANTHER" id="PTHR28159:SF1">
    <property type="entry name" value="TRAFFICKING PROTEIN PARTICLE COMPLEX II-SPECIFIC SUBUNIT 65"/>
    <property type="match status" value="1"/>
</dbReference>
<dbReference type="Proteomes" id="UP000738349">
    <property type="component" value="Unassembled WGS sequence"/>
</dbReference>
<evidence type="ECO:0000313" key="3">
    <source>
        <dbReference type="EMBL" id="KAH7170676.1"/>
    </source>
</evidence>
<reference evidence="3" key="1">
    <citation type="journal article" date="2021" name="Nat. Commun.">
        <title>Genetic determinants of endophytism in the Arabidopsis root mycobiome.</title>
        <authorList>
            <person name="Mesny F."/>
            <person name="Miyauchi S."/>
            <person name="Thiergart T."/>
            <person name="Pickel B."/>
            <person name="Atanasova L."/>
            <person name="Karlsson M."/>
            <person name="Huettel B."/>
            <person name="Barry K.W."/>
            <person name="Haridas S."/>
            <person name="Chen C."/>
            <person name="Bauer D."/>
            <person name="Andreopoulos W."/>
            <person name="Pangilinan J."/>
            <person name="LaButti K."/>
            <person name="Riley R."/>
            <person name="Lipzen A."/>
            <person name="Clum A."/>
            <person name="Drula E."/>
            <person name="Henrissat B."/>
            <person name="Kohler A."/>
            <person name="Grigoriev I.V."/>
            <person name="Martin F.M."/>
            <person name="Hacquard S."/>
        </authorList>
    </citation>
    <scope>NUCLEOTIDE SEQUENCE</scope>
    <source>
        <strain evidence="3">MPI-CAGE-AT-0147</strain>
    </source>
</reference>
<keyword evidence="4" id="KW-1185">Reference proteome</keyword>
<dbReference type="AlphaFoldDB" id="A0A9P9JLM2"/>
<evidence type="ECO:0000256" key="1">
    <source>
        <dbReference type="SAM" id="MobiDB-lite"/>
    </source>
</evidence>
<gene>
    <name evidence="3" type="ORF">EDB81DRAFT_175608</name>
</gene>
<comment type="caution">
    <text evidence="3">The sequence shown here is derived from an EMBL/GenBank/DDBJ whole genome shotgun (WGS) entry which is preliminary data.</text>
</comment>
<name>A0A9P9JLM2_9HYPO</name>
<protein>
    <submittedName>
        <fullName evidence="3">TRAPP trafficking subunit Trs65-domain-containing protein</fullName>
    </submittedName>
</protein>
<sequence>MSQTDVASFLPEHPVMFGPSTTLDFAEQSQLTYLIPSESNLNLEEAFKNLEPGKFILDSIQRRESLFFDETVDVLLVLRTPWTDERTLRSHLGRLVISLEAQIANSNTPGRDSLAASDTIFSGNVADVEDPFIVVDEDEGTGDETDDGEDEDVDDYDTDNGNGKLKSTGPSIYAAWKLPVYLARPRIRLNGPSVVFSASASLKPDVSTELTPRGSGYLPSGAPAGFNLLESFSNDAALDGVKPRLSALRVSRVAPVTRPQDLMNHIRALQQLELKIFPVVHTRIRFSRPNTAPSSAAVIALLEVDFTSYFDCEISLDNIHMSIPDSTVESLNDGAGMQLPLSCVSHDHITFLYHITPHELDVTPKNPTRDLAITISATAHIVPGHCTPSLTMSWTTNLDFTTPVNPGFAPTTGAGIQRSHRPSQLSITGLAVHPLKSPSITRPDSLPALEAATTHTEATLPELGITMTFSGPSEPVRPGDVFSWTIYVVNRASEHNSRPPRKLALVAVPKRRRNEVRMTRPPSTGGRRRGEKEIADAVMDDNVLHAMQKNYTVEPTEVVCLSADTRVGPLAPGACHVIELQFLALQEGIVGMEAIRVVDLGSQEHVDVRELPTMIVEPAAACV</sequence>
<feature type="region of interest" description="Disordered" evidence="1">
    <location>
        <begin position="136"/>
        <end position="164"/>
    </location>
</feature>
<organism evidence="3 4">
    <name type="scientific">Dactylonectria macrodidyma</name>
    <dbReference type="NCBI Taxonomy" id="307937"/>
    <lineage>
        <taxon>Eukaryota</taxon>
        <taxon>Fungi</taxon>
        <taxon>Dikarya</taxon>
        <taxon>Ascomycota</taxon>
        <taxon>Pezizomycotina</taxon>
        <taxon>Sordariomycetes</taxon>
        <taxon>Hypocreomycetidae</taxon>
        <taxon>Hypocreales</taxon>
        <taxon>Nectriaceae</taxon>
        <taxon>Dactylonectria</taxon>
    </lineage>
</organism>
<dbReference type="EMBL" id="JAGMUV010000002">
    <property type="protein sequence ID" value="KAH7170676.1"/>
    <property type="molecule type" value="Genomic_DNA"/>
</dbReference>
<proteinExistence type="predicted"/>
<feature type="domain" description="Trafficking protein particle complex II-specific subunit 65 IgD3" evidence="2">
    <location>
        <begin position="442"/>
        <end position="616"/>
    </location>
</feature>